<evidence type="ECO:0000313" key="1">
    <source>
        <dbReference type="EMBL" id="KAI3762775.1"/>
    </source>
</evidence>
<comment type="caution">
    <text evidence="1">The sequence shown here is derived from an EMBL/GenBank/DDBJ whole genome shotgun (WGS) entry which is preliminary data.</text>
</comment>
<evidence type="ECO:0000313" key="2">
    <source>
        <dbReference type="Proteomes" id="UP001056120"/>
    </source>
</evidence>
<dbReference type="EMBL" id="CM042034">
    <property type="protein sequence ID" value="KAI3762775.1"/>
    <property type="molecule type" value="Genomic_DNA"/>
</dbReference>
<proteinExistence type="predicted"/>
<protein>
    <submittedName>
        <fullName evidence="1">Uncharacterized protein</fullName>
    </submittedName>
</protein>
<sequence length="110" mass="12412">MNSSLHLLHVGFLLDHKHLSNTHKSNILVKQTHRSHENFSFPSVLLSDPPPPPPAIVFSGGIAKLLYLRLSQWSTIAARLIFSLLLNPRWRWWVVAMVVVDLGQPKSSDS</sequence>
<reference evidence="1 2" key="2">
    <citation type="journal article" date="2022" name="Mol. Ecol. Resour.">
        <title>The genomes of chicory, endive, great burdock and yacon provide insights into Asteraceae paleo-polyploidization history and plant inulin production.</title>
        <authorList>
            <person name="Fan W."/>
            <person name="Wang S."/>
            <person name="Wang H."/>
            <person name="Wang A."/>
            <person name="Jiang F."/>
            <person name="Liu H."/>
            <person name="Zhao H."/>
            <person name="Xu D."/>
            <person name="Zhang Y."/>
        </authorList>
    </citation>
    <scope>NUCLEOTIDE SEQUENCE [LARGE SCALE GENOMIC DNA]</scope>
    <source>
        <strain evidence="2">cv. Yunnan</strain>
        <tissue evidence="1">Leaves</tissue>
    </source>
</reference>
<dbReference type="Proteomes" id="UP001056120">
    <property type="component" value="Linkage Group LG17"/>
</dbReference>
<gene>
    <name evidence="1" type="ORF">L1987_53216</name>
</gene>
<accession>A0ACB9EVM0</accession>
<name>A0ACB9EVM0_9ASTR</name>
<keyword evidence="2" id="KW-1185">Reference proteome</keyword>
<organism evidence="1 2">
    <name type="scientific">Smallanthus sonchifolius</name>
    <dbReference type="NCBI Taxonomy" id="185202"/>
    <lineage>
        <taxon>Eukaryota</taxon>
        <taxon>Viridiplantae</taxon>
        <taxon>Streptophyta</taxon>
        <taxon>Embryophyta</taxon>
        <taxon>Tracheophyta</taxon>
        <taxon>Spermatophyta</taxon>
        <taxon>Magnoliopsida</taxon>
        <taxon>eudicotyledons</taxon>
        <taxon>Gunneridae</taxon>
        <taxon>Pentapetalae</taxon>
        <taxon>asterids</taxon>
        <taxon>campanulids</taxon>
        <taxon>Asterales</taxon>
        <taxon>Asteraceae</taxon>
        <taxon>Asteroideae</taxon>
        <taxon>Heliantheae alliance</taxon>
        <taxon>Millerieae</taxon>
        <taxon>Smallanthus</taxon>
    </lineage>
</organism>
<reference evidence="2" key="1">
    <citation type="journal article" date="2022" name="Mol. Ecol. Resour.">
        <title>The genomes of chicory, endive, great burdock and yacon provide insights into Asteraceae palaeo-polyploidization history and plant inulin production.</title>
        <authorList>
            <person name="Fan W."/>
            <person name="Wang S."/>
            <person name="Wang H."/>
            <person name="Wang A."/>
            <person name="Jiang F."/>
            <person name="Liu H."/>
            <person name="Zhao H."/>
            <person name="Xu D."/>
            <person name="Zhang Y."/>
        </authorList>
    </citation>
    <scope>NUCLEOTIDE SEQUENCE [LARGE SCALE GENOMIC DNA]</scope>
    <source>
        <strain evidence="2">cv. Yunnan</strain>
    </source>
</reference>